<reference evidence="1 2" key="1">
    <citation type="submission" date="2019-12" db="EMBL/GenBank/DDBJ databases">
        <title>Maritimibacter sp. nov. sp. isolated from sea sand.</title>
        <authorList>
            <person name="Kim J."/>
            <person name="Jeong S.E."/>
            <person name="Jung H.S."/>
            <person name="Jeon C.O."/>
        </authorList>
    </citation>
    <scope>NUCLEOTIDE SEQUENCE [LARGE SCALE GENOMIC DNA]</scope>
    <source>
        <strain evidence="1 2">DP07</strain>
    </source>
</reference>
<keyword evidence="2" id="KW-1185">Reference proteome</keyword>
<evidence type="ECO:0000313" key="1">
    <source>
        <dbReference type="EMBL" id="MZR11871.1"/>
    </source>
</evidence>
<dbReference type="Proteomes" id="UP000467322">
    <property type="component" value="Unassembled WGS sequence"/>
</dbReference>
<comment type="caution">
    <text evidence="1">The sequence shown here is derived from an EMBL/GenBank/DDBJ whole genome shotgun (WGS) entry which is preliminary data.</text>
</comment>
<evidence type="ECO:0000313" key="2">
    <source>
        <dbReference type="Proteomes" id="UP000467322"/>
    </source>
</evidence>
<dbReference type="RefSeq" id="WP_161349997.1">
    <property type="nucleotide sequence ID" value="NZ_WTUX01000006.1"/>
</dbReference>
<dbReference type="AlphaFoldDB" id="A0A845M6S5"/>
<name>A0A845M6S5_9RHOB</name>
<accession>A0A845M6S5</accession>
<protein>
    <submittedName>
        <fullName evidence="1">Uncharacterized protein</fullName>
    </submittedName>
</protein>
<dbReference type="EMBL" id="WTUX01000006">
    <property type="protein sequence ID" value="MZR11871.1"/>
    <property type="molecule type" value="Genomic_DNA"/>
</dbReference>
<sequence>MSPDVERIRRKINSGKPFRAHDATILHALVDATRFSSRVFGEGIGMHARAGRDHTIKSHRPFLLIEVDNANEQAFFAEAAARDDVTGKTVRRVRRTKNLRETRTGDGTTH</sequence>
<gene>
    <name evidence="1" type="ORF">GQE99_02425</name>
</gene>
<proteinExistence type="predicted"/>
<organism evidence="1 2">
    <name type="scientific">Maritimibacter harenae</name>
    <dbReference type="NCBI Taxonomy" id="2606218"/>
    <lineage>
        <taxon>Bacteria</taxon>
        <taxon>Pseudomonadati</taxon>
        <taxon>Pseudomonadota</taxon>
        <taxon>Alphaproteobacteria</taxon>
        <taxon>Rhodobacterales</taxon>
        <taxon>Roseobacteraceae</taxon>
        <taxon>Maritimibacter</taxon>
    </lineage>
</organism>